<protein>
    <recommendedName>
        <fullName evidence="6">Ribose 1,5-bisphosphate phosphokinase PhnN</fullName>
        <ecNumber evidence="6">2.7.4.23</ecNumber>
    </recommendedName>
    <alternativeName>
        <fullName evidence="6">Ribose 1,5-bisphosphokinase</fullName>
    </alternativeName>
</protein>
<dbReference type="SUPFAM" id="SSF52540">
    <property type="entry name" value="P-loop containing nucleoside triphosphate hydrolases"/>
    <property type="match status" value="1"/>
</dbReference>
<dbReference type="EC" id="2.7.4.23" evidence="6"/>
<comment type="caution">
    <text evidence="8">The sequence shown here is derived from an EMBL/GenBank/DDBJ whole genome shotgun (WGS) entry which is preliminary data.</text>
</comment>
<organism evidence="8 9">
    <name type="scientific">Hoeflea algicola</name>
    <dbReference type="NCBI Taxonomy" id="2983763"/>
    <lineage>
        <taxon>Bacteria</taxon>
        <taxon>Pseudomonadati</taxon>
        <taxon>Pseudomonadota</taxon>
        <taxon>Alphaproteobacteria</taxon>
        <taxon>Hyphomicrobiales</taxon>
        <taxon>Rhizobiaceae</taxon>
        <taxon>Hoeflea</taxon>
    </lineage>
</organism>
<name>A0ABT3Z805_9HYPH</name>
<reference evidence="8" key="1">
    <citation type="submission" date="2022-10" db="EMBL/GenBank/DDBJ databases">
        <title>Hoeflea sp. G2-23, isolated from marine algae.</title>
        <authorList>
            <person name="Kristyanto S."/>
            <person name="Kim J.M."/>
            <person name="Jeon C.O."/>
        </authorList>
    </citation>
    <scope>NUCLEOTIDE SEQUENCE</scope>
    <source>
        <strain evidence="8">G2-23</strain>
    </source>
</reference>
<dbReference type="HAMAP" id="MF_00836">
    <property type="entry name" value="PhnN"/>
    <property type="match status" value="1"/>
</dbReference>
<keyword evidence="3 6" id="KW-0808">Transferase</keyword>
<evidence type="ECO:0000256" key="6">
    <source>
        <dbReference type="HAMAP-Rule" id="MF_00836"/>
    </source>
</evidence>
<comment type="catalytic activity">
    <reaction evidence="1 6">
        <text>alpha-D-ribose 1,5-bisphosphate + ATP = 5-phospho-alpha-D-ribose 1-diphosphate + ADP</text>
        <dbReference type="Rhea" id="RHEA:20109"/>
        <dbReference type="ChEBI" id="CHEBI:30616"/>
        <dbReference type="ChEBI" id="CHEBI:58017"/>
        <dbReference type="ChEBI" id="CHEBI:68688"/>
        <dbReference type="ChEBI" id="CHEBI:456216"/>
        <dbReference type="EC" id="2.7.4.23"/>
    </reaction>
</comment>
<evidence type="ECO:0000313" key="8">
    <source>
        <dbReference type="EMBL" id="MCY0147469.1"/>
    </source>
</evidence>
<evidence type="ECO:0000256" key="5">
    <source>
        <dbReference type="ARBA" id="ARBA00022840"/>
    </source>
</evidence>
<comment type="function">
    <text evidence="6">Catalyzes the phosphorylation of ribose 1,5-bisphosphate to 5-phospho-D-ribosyl alpha-1-diphosphate (PRPP).</text>
</comment>
<dbReference type="SMART" id="SM00072">
    <property type="entry name" value="GuKc"/>
    <property type="match status" value="1"/>
</dbReference>
<dbReference type="InterPro" id="IPR008144">
    <property type="entry name" value="Guanylate_kin-like_dom"/>
</dbReference>
<dbReference type="EMBL" id="JAOVZR010000001">
    <property type="protein sequence ID" value="MCY0147469.1"/>
    <property type="molecule type" value="Genomic_DNA"/>
</dbReference>
<feature type="domain" description="Guanylate kinase-like" evidence="7">
    <location>
        <begin position="15"/>
        <end position="191"/>
    </location>
</feature>
<gene>
    <name evidence="6 8" type="primary">phnN</name>
    <name evidence="8" type="ORF">OEG84_07015</name>
</gene>
<accession>A0ABT3Z805</accession>
<comment type="similarity">
    <text evidence="6">Belongs to the ribose 1,5-bisphosphokinase family.</text>
</comment>
<dbReference type="Gene3D" id="3.40.50.300">
    <property type="entry name" value="P-loop containing nucleotide triphosphate hydrolases"/>
    <property type="match status" value="1"/>
</dbReference>
<dbReference type="InterPro" id="IPR008145">
    <property type="entry name" value="GK/Ca_channel_bsu"/>
</dbReference>
<sequence length="205" mass="21560">MGYAGENRGSGPIPGRLIVVLGASGSGKDSLISHARAQFSGVDGLLFVQRAITRADDDGAEDHVAMTDAEFDAAQDSGAFVLTWTANGLRYGLPRILEAHLSDGGVAVVNGSRGAWDALLKIFPNAMAVEIRVDPETLAERLRARGRENEIEIEARLARATALENQFLTDAVIDNSGLLETAGAALGEIVRNALTDAGHGEPTAR</sequence>
<keyword evidence="4 6" id="KW-0547">Nucleotide-binding</keyword>
<dbReference type="PROSITE" id="PS50052">
    <property type="entry name" value="GUANYLATE_KINASE_2"/>
    <property type="match status" value="1"/>
</dbReference>
<comment type="caution">
    <text evidence="6">Lacks conserved residue(s) required for the propagation of feature annotation.</text>
</comment>
<dbReference type="PANTHER" id="PTHR23117:SF8">
    <property type="entry name" value="RIBOSE 1,5-BISPHOSPHATE PHOSPHOKINASE PHNN"/>
    <property type="match status" value="1"/>
</dbReference>
<dbReference type="InterPro" id="IPR012699">
    <property type="entry name" value="PhnN"/>
</dbReference>
<evidence type="ECO:0000313" key="9">
    <source>
        <dbReference type="Proteomes" id="UP001073227"/>
    </source>
</evidence>
<dbReference type="Proteomes" id="UP001073227">
    <property type="component" value="Unassembled WGS sequence"/>
</dbReference>
<dbReference type="RefSeq" id="WP_267653075.1">
    <property type="nucleotide sequence ID" value="NZ_JAOVZR010000001.1"/>
</dbReference>
<dbReference type="PANTHER" id="PTHR23117">
    <property type="entry name" value="GUANYLATE KINASE-RELATED"/>
    <property type="match status" value="1"/>
</dbReference>
<proteinExistence type="inferred from homology"/>
<dbReference type="InterPro" id="IPR027417">
    <property type="entry name" value="P-loop_NTPase"/>
</dbReference>
<keyword evidence="9" id="KW-1185">Reference proteome</keyword>
<dbReference type="NCBIfam" id="TIGR02322">
    <property type="entry name" value="phosphon_PhnN"/>
    <property type="match status" value="1"/>
</dbReference>
<evidence type="ECO:0000256" key="1">
    <source>
        <dbReference type="ARBA" id="ARBA00000373"/>
    </source>
</evidence>
<keyword evidence="5 6" id="KW-0067">ATP-binding</keyword>
<evidence type="ECO:0000256" key="3">
    <source>
        <dbReference type="ARBA" id="ARBA00022679"/>
    </source>
</evidence>
<evidence type="ECO:0000256" key="4">
    <source>
        <dbReference type="ARBA" id="ARBA00022741"/>
    </source>
</evidence>
<evidence type="ECO:0000256" key="2">
    <source>
        <dbReference type="ARBA" id="ARBA00005069"/>
    </source>
</evidence>
<comment type="pathway">
    <text evidence="2 6">Metabolic intermediate biosynthesis; 5-phospho-alpha-D-ribose 1-diphosphate biosynthesis; 5-phospho-alpha-D-ribose 1-diphosphate from D-ribose 5-phosphate (route II): step 3/3.</text>
</comment>
<evidence type="ECO:0000259" key="7">
    <source>
        <dbReference type="PROSITE" id="PS50052"/>
    </source>
</evidence>